<dbReference type="PANTHER" id="PTHR12385">
    <property type="entry name" value="CHOLINE TRANSPORTER-LIKE (SLC FAMILY 44)"/>
    <property type="match status" value="1"/>
</dbReference>
<organism evidence="9 10">
    <name type="scientific">Pichia kluyveri</name>
    <name type="common">Yeast</name>
    <dbReference type="NCBI Taxonomy" id="36015"/>
    <lineage>
        <taxon>Eukaryota</taxon>
        <taxon>Fungi</taxon>
        <taxon>Dikarya</taxon>
        <taxon>Ascomycota</taxon>
        <taxon>Saccharomycotina</taxon>
        <taxon>Pichiomycetes</taxon>
        <taxon>Pichiales</taxon>
        <taxon>Pichiaceae</taxon>
        <taxon>Pichia</taxon>
    </lineage>
</organism>
<sequence>MALQKIEVEPVYPPPAYTLVDTYHTQNPPSVHIDYSDKTHLHEQSHFVQRKIPWEYTNTRYHDTLFIFVLGGILCVFVTVSNDCLSYLYELNKGNLNLLLFKYAIDNDIRNNYYSIGLFFGISLSICLILGILQLIGLYVLCGATLAIMMGFYLLITILYNKVAFSVEIVKIGSRIIRSNITIWLIYLAMFVINSIGMLVYSIIVYAAYLKWKEESDLNIRYGMWMIVVFCGYYFNEVFTNSFHVIIGSICAKWYYESNVKDITVIHNTFSKCFGSICFGSLFASIVSLLKDIILFSKPNDKIMKYPFVKLLWRLFEMLVLLINYTVQYFNEYAFAYMSIHSKNYMKSSYKMYKMYNTKGLSTLVSESIIKLVLKIYTVFVSILTSTVVYCIIQQLKQPPHSLIIGDSLQWYIIVASGIFAMQICRIITTMINAFVHVFFVCLIENQDILQWTHPREYLAIAKYLPSSRHRHNTIK</sequence>
<dbReference type="GO" id="GO:0005886">
    <property type="term" value="C:plasma membrane"/>
    <property type="evidence" value="ECO:0007669"/>
    <property type="project" value="UniProtKB-SubCell"/>
</dbReference>
<comment type="similarity">
    <text evidence="3 8">Belongs to the CTL (choline transporter-like) family.</text>
</comment>
<dbReference type="Pfam" id="PF04515">
    <property type="entry name" value="Choline_transpo"/>
    <property type="match status" value="1"/>
</dbReference>
<feature type="transmembrane region" description="Helical" evidence="8">
    <location>
        <begin position="181"/>
        <end position="206"/>
    </location>
</feature>
<dbReference type="InterPro" id="IPR007603">
    <property type="entry name" value="Choline_transptr-like"/>
</dbReference>
<accession>A0AAV5R500</accession>
<dbReference type="EMBL" id="BTGB01000003">
    <property type="protein sequence ID" value="GMM46325.1"/>
    <property type="molecule type" value="Genomic_DNA"/>
</dbReference>
<keyword evidence="7 8" id="KW-0472">Membrane</keyword>
<keyword evidence="10" id="KW-1185">Reference proteome</keyword>
<evidence type="ECO:0000256" key="3">
    <source>
        <dbReference type="ARBA" id="ARBA00007168"/>
    </source>
</evidence>
<comment type="subcellular location">
    <subcellularLocation>
        <location evidence="2 8">Cell membrane</location>
        <topology evidence="2 8">Multi-pass membrane protein</topology>
    </subcellularLocation>
</comment>
<gene>
    <name evidence="9" type="ORF">DAPK24_029000</name>
</gene>
<keyword evidence="5 8" id="KW-0812">Transmembrane</keyword>
<evidence type="ECO:0000256" key="6">
    <source>
        <dbReference type="ARBA" id="ARBA00022989"/>
    </source>
</evidence>
<feature type="transmembrane region" description="Helical" evidence="8">
    <location>
        <begin position="65"/>
        <end position="89"/>
    </location>
</feature>
<evidence type="ECO:0000256" key="5">
    <source>
        <dbReference type="ARBA" id="ARBA00022692"/>
    </source>
</evidence>
<dbReference type="GO" id="GO:0022857">
    <property type="term" value="F:transmembrane transporter activity"/>
    <property type="evidence" value="ECO:0007669"/>
    <property type="project" value="UniProtKB-UniRule"/>
</dbReference>
<feature type="transmembrane region" description="Helical" evidence="8">
    <location>
        <begin position="113"/>
        <end position="133"/>
    </location>
</feature>
<keyword evidence="6 8" id="KW-1133">Transmembrane helix</keyword>
<evidence type="ECO:0000256" key="2">
    <source>
        <dbReference type="ARBA" id="ARBA00004651"/>
    </source>
</evidence>
<name>A0AAV5R500_PICKL</name>
<evidence type="ECO:0000256" key="1">
    <source>
        <dbReference type="ARBA" id="ARBA00002957"/>
    </source>
</evidence>
<evidence type="ECO:0000256" key="8">
    <source>
        <dbReference type="RuleBase" id="RU368066"/>
    </source>
</evidence>
<evidence type="ECO:0000256" key="4">
    <source>
        <dbReference type="ARBA" id="ARBA00015388"/>
    </source>
</evidence>
<protein>
    <recommendedName>
        <fullName evidence="4 8">Protein PNS1</fullName>
    </recommendedName>
</protein>
<reference evidence="9 10" key="1">
    <citation type="journal article" date="2023" name="Elife">
        <title>Identification of key yeast species and microbe-microbe interactions impacting larval growth of Drosophila in the wild.</title>
        <authorList>
            <person name="Mure A."/>
            <person name="Sugiura Y."/>
            <person name="Maeda R."/>
            <person name="Honda K."/>
            <person name="Sakurai N."/>
            <person name="Takahashi Y."/>
            <person name="Watada M."/>
            <person name="Katoh T."/>
            <person name="Gotoh A."/>
            <person name="Gotoh Y."/>
            <person name="Taniguchi I."/>
            <person name="Nakamura K."/>
            <person name="Hayashi T."/>
            <person name="Katayama T."/>
            <person name="Uemura T."/>
            <person name="Hattori Y."/>
        </authorList>
    </citation>
    <scope>NUCLEOTIDE SEQUENCE [LARGE SCALE GENOMIC DNA]</scope>
    <source>
        <strain evidence="9 10">PK-24</strain>
    </source>
</reference>
<dbReference type="AlphaFoldDB" id="A0AAV5R500"/>
<dbReference type="Proteomes" id="UP001378960">
    <property type="component" value="Unassembled WGS sequence"/>
</dbReference>
<feature type="transmembrane region" description="Helical" evidence="8">
    <location>
        <begin position="413"/>
        <end position="440"/>
    </location>
</feature>
<evidence type="ECO:0000313" key="9">
    <source>
        <dbReference type="EMBL" id="GMM46325.1"/>
    </source>
</evidence>
<dbReference type="PANTHER" id="PTHR12385:SF4">
    <property type="entry name" value="PROTEIN PNS1"/>
    <property type="match status" value="1"/>
</dbReference>
<feature type="transmembrane region" description="Helical" evidence="8">
    <location>
        <begin position="269"/>
        <end position="290"/>
    </location>
</feature>
<feature type="transmembrane region" description="Helical" evidence="8">
    <location>
        <begin position="311"/>
        <end position="330"/>
    </location>
</feature>
<comment type="caution">
    <text evidence="9">The sequence shown here is derived from an EMBL/GenBank/DDBJ whole genome shotgun (WGS) entry which is preliminary data.</text>
</comment>
<feature type="transmembrane region" description="Helical" evidence="8">
    <location>
        <begin position="138"/>
        <end position="161"/>
    </location>
</feature>
<evidence type="ECO:0000256" key="7">
    <source>
        <dbReference type="ARBA" id="ARBA00023136"/>
    </source>
</evidence>
<evidence type="ECO:0000313" key="10">
    <source>
        <dbReference type="Proteomes" id="UP001378960"/>
    </source>
</evidence>
<comment type="function">
    <text evidence="1 8">Probably involved in transport through the plasma membrane.</text>
</comment>
<feature type="transmembrane region" description="Helical" evidence="8">
    <location>
        <begin position="372"/>
        <end position="393"/>
    </location>
</feature>
<proteinExistence type="inferred from homology"/>